<proteinExistence type="predicted"/>
<keyword evidence="1" id="KW-0175">Coiled coil</keyword>
<evidence type="ECO:0000313" key="4">
    <source>
        <dbReference type="Proteomes" id="UP001597034"/>
    </source>
</evidence>
<feature type="coiled-coil region" evidence="1">
    <location>
        <begin position="124"/>
        <end position="162"/>
    </location>
</feature>
<gene>
    <name evidence="3" type="ORF">ACFSBL_14360</name>
</gene>
<organism evidence="3 4">
    <name type="scientific">Haloarchaeobius litoreus</name>
    <dbReference type="NCBI Taxonomy" id="755306"/>
    <lineage>
        <taxon>Archaea</taxon>
        <taxon>Methanobacteriati</taxon>
        <taxon>Methanobacteriota</taxon>
        <taxon>Stenosarchaea group</taxon>
        <taxon>Halobacteria</taxon>
        <taxon>Halobacteriales</taxon>
        <taxon>Halorubellaceae</taxon>
        <taxon>Haloarchaeobius</taxon>
    </lineage>
</organism>
<evidence type="ECO:0000313" key="3">
    <source>
        <dbReference type="EMBL" id="MFD1646871.1"/>
    </source>
</evidence>
<name>A0ABD6DLD0_9EURY</name>
<dbReference type="Proteomes" id="UP001597034">
    <property type="component" value="Unassembled WGS sequence"/>
</dbReference>
<reference evidence="3 4" key="1">
    <citation type="journal article" date="2019" name="Int. J. Syst. Evol. Microbiol.">
        <title>The Global Catalogue of Microorganisms (GCM) 10K type strain sequencing project: providing services to taxonomists for standard genome sequencing and annotation.</title>
        <authorList>
            <consortium name="The Broad Institute Genomics Platform"/>
            <consortium name="The Broad Institute Genome Sequencing Center for Infectious Disease"/>
            <person name="Wu L."/>
            <person name="Ma J."/>
        </authorList>
    </citation>
    <scope>NUCLEOTIDE SEQUENCE [LARGE SCALE GENOMIC DNA]</scope>
    <source>
        <strain evidence="3 4">CGMCC 1.10390</strain>
    </source>
</reference>
<sequence>MDHVETNEDEVHDWEVLAYDDADEFRVAHHVDQGERLESDGVERADSGQYERAIDQLEAALEQFQKARAIPQSDSQSLQERCRSVLETIERVEDEWGSQELDDLLNSVERHLDAGDDARLTGAFDSAAEEYEQALAVVDQVEQRASDEREEVHRRVVKLRDRVDGRLTSLDPSSDHREVVETYNDALEHREAGDEAFRSSDIGRALEEYRAARTGLDRVMEKLDEFTFDAVSPNPSVCDICREESRSSLETVVLDHGTERTVCPACTMFAKDDLLPTPETVETERGYLTENTESLESGDYGLTWSSNPDTDTVDDAESDASRVDEPQMLIQLVGVYQQADGLPSPADLDEKTDFGYLAYSEQFGGIEDALREAGFDV</sequence>
<evidence type="ECO:0000256" key="2">
    <source>
        <dbReference type="SAM" id="MobiDB-lite"/>
    </source>
</evidence>
<evidence type="ECO:0008006" key="5">
    <source>
        <dbReference type="Google" id="ProtNLM"/>
    </source>
</evidence>
<feature type="coiled-coil region" evidence="1">
    <location>
        <begin position="47"/>
        <end position="95"/>
    </location>
</feature>
<protein>
    <recommendedName>
        <fullName evidence="5">Tetratricopeptide repeat-containing protein</fullName>
    </recommendedName>
</protein>
<comment type="caution">
    <text evidence="3">The sequence shown here is derived from an EMBL/GenBank/DDBJ whole genome shotgun (WGS) entry which is preliminary data.</text>
</comment>
<evidence type="ECO:0000256" key="1">
    <source>
        <dbReference type="SAM" id="Coils"/>
    </source>
</evidence>
<dbReference type="EMBL" id="JBHUDO010000003">
    <property type="protein sequence ID" value="MFD1646871.1"/>
    <property type="molecule type" value="Genomic_DNA"/>
</dbReference>
<keyword evidence="4" id="KW-1185">Reference proteome</keyword>
<accession>A0ABD6DLD0</accession>
<dbReference type="AlphaFoldDB" id="A0ABD6DLD0"/>
<dbReference type="RefSeq" id="WP_256401056.1">
    <property type="nucleotide sequence ID" value="NZ_JANHJR010000003.1"/>
</dbReference>
<feature type="region of interest" description="Disordered" evidence="2">
    <location>
        <begin position="297"/>
        <end position="321"/>
    </location>
</feature>